<dbReference type="RefSeq" id="WP_046316327.1">
    <property type="nucleotide sequence ID" value="NZ_JBHSZT010000001.1"/>
</dbReference>
<keyword evidence="5" id="KW-0560">Oxidoreductase</keyword>
<dbReference type="HOGENOM" id="CLU_026673_11_5_9"/>
<dbReference type="GO" id="GO:0008270">
    <property type="term" value="F:zinc ion binding"/>
    <property type="evidence" value="ECO:0007669"/>
    <property type="project" value="InterPro"/>
</dbReference>
<evidence type="ECO:0000313" key="8">
    <source>
        <dbReference type="EMBL" id="KJY61709.1"/>
    </source>
</evidence>
<dbReference type="PATRIC" id="fig|1218492.5.peg.896"/>
<dbReference type="Pfam" id="PF08240">
    <property type="entry name" value="ADH_N"/>
    <property type="match status" value="1"/>
</dbReference>
<keyword evidence="9" id="KW-1185">Reference proteome</keyword>
<dbReference type="SUPFAM" id="SSF51735">
    <property type="entry name" value="NAD(P)-binding Rossmann-fold domains"/>
    <property type="match status" value="1"/>
</dbReference>
<evidence type="ECO:0000256" key="4">
    <source>
        <dbReference type="ARBA" id="ARBA00022833"/>
    </source>
</evidence>
<dbReference type="EMBL" id="JXJQ01000008">
    <property type="protein sequence ID" value="KJY61709.1"/>
    <property type="molecule type" value="Genomic_DNA"/>
</dbReference>
<evidence type="ECO:0000256" key="3">
    <source>
        <dbReference type="ARBA" id="ARBA00022723"/>
    </source>
</evidence>
<name>A0A0F4LTT3_9LACO</name>
<dbReference type="PROSITE" id="PS00059">
    <property type="entry name" value="ADH_ZINC"/>
    <property type="match status" value="1"/>
</dbReference>
<proteinExistence type="inferred from homology"/>
<comment type="similarity">
    <text evidence="2 6">Belongs to the zinc-containing alcohol dehydrogenase family.</text>
</comment>
<evidence type="ECO:0000256" key="1">
    <source>
        <dbReference type="ARBA" id="ARBA00001947"/>
    </source>
</evidence>
<dbReference type="OrthoDB" id="9770238at2"/>
<comment type="cofactor">
    <cofactor evidence="1 6">
        <name>Zn(2+)</name>
        <dbReference type="ChEBI" id="CHEBI:29105"/>
    </cofactor>
</comment>
<dbReference type="PANTHER" id="PTHR43161:SF9">
    <property type="entry name" value="SORBITOL DEHYDROGENASE"/>
    <property type="match status" value="1"/>
</dbReference>
<dbReference type="InterPro" id="IPR002328">
    <property type="entry name" value="ADH_Zn_CS"/>
</dbReference>
<dbReference type="Proteomes" id="UP000033558">
    <property type="component" value="Unassembled WGS sequence"/>
</dbReference>
<dbReference type="InterPro" id="IPR013154">
    <property type="entry name" value="ADH-like_N"/>
</dbReference>
<dbReference type="SMART" id="SM00829">
    <property type="entry name" value="PKS_ER"/>
    <property type="match status" value="1"/>
</dbReference>
<reference evidence="8 9" key="1">
    <citation type="submission" date="2015-01" db="EMBL/GenBank/DDBJ databases">
        <title>Comparative genomics of the lactic acid bacteria isolated from the honey bee gut.</title>
        <authorList>
            <person name="Ellegaard K.M."/>
            <person name="Tamarit D."/>
            <person name="Javelind E."/>
            <person name="Olofsson T."/>
            <person name="Andersson S.G."/>
            <person name="Vasquez A."/>
        </authorList>
    </citation>
    <scope>NUCLEOTIDE SEQUENCE [LARGE SCALE GENOMIC DNA]</scope>
    <source>
        <strain evidence="8 9">Bin4</strain>
    </source>
</reference>
<dbReference type="InterPro" id="IPR036291">
    <property type="entry name" value="NAD(P)-bd_dom_sf"/>
</dbReference>
<dbReference type="InterPro" id="IPR020843">
    <property type="entry name" value="ER"/>
</dbReference>
<dbReference type="InterPro" id="IPR011032">
    <property type="entry name" value="GroES-like_sf"/>
</dbReference>
<organism evidence="8 9">
    <name type="scientific">Bombilactobacillus mellifer</name>
    <dbReference type="NCBI Taxonomy" id="1218492"/>
    <lineage>
        <taxon>Bacteria</taxon>
        <taxon>Bacillati</taxon>
        <taxon>Bacillota</taxon>
        <taxon>Bacilli</taxon>
        <taxon>Lactobacillales</taxon>
        <taxon>Lactobacillaceae</taxon>
        <taxon>Bombilactobacillus</taxon>
    </lineage>
</organism>
<keyword evidence="4 6" id="KW-0862">Zinc</keyword>
<evidence type="ECO:0000313" key="9">
    <source>
        <dbReference type="Proteomes" id="UP000033558"/>
    </source>
</evidence>
<gene>
    <name evidence="8" type="ORF">JG30_07580</name>
</gene>
<evidence type="ECO:0000256" key="6">
    <source>
        <dbReference type="RuleBase" id="RU361277"/>
    </source>
</evidence>
<dbReference type="InterPro" id="IPR045306">
    <property type="entry name" value="SDH-like"/>
</dbReference>
<dbReference type="PANTHER" id="PTHR43161">
    <property type="entry name" value="SORBITOL DEHYDROGENASE"/>
    <property type="match status" value="1"/>
</dbReference>
<keyword evidence="3 6" id="KW-0479">Metal-binding</keyword>
<evidence type="ECO:0000259" key="7">
    <source>
        <dbReference type="SMART" id="SM00829"/>
    </source>
</evidence>
<dbReference type="Gene3D" id="3.90.180.10">
    <property type="entry name" value="Medium-chain alcohol dehydrogenases, catalytic domain"/>
    <property type="match status" value="1"/>
</dbReference>
<evidence type="ECO:0000256" key="5">
    <source>
        <dbReference type="ARBA" id="ARBA00023002"/>
    </source>
</evidence>
<accession>A0A0F4LTT3</accession>
<dbReference type="InterPro" id="IPR013149">
    <property type="entry name" value="ADH-like_C"/>
</dbReference>
<dbReference type="STRING" id="1218492.JG30_07580"/>
<dbReference type="Gene3D" id="3.40.50.720">
    <property type="entry name" value="NAD(P)-binding Rossmann-like Domain"/>
    <property type="match status" value="1"/>
</dbReference>
<comment type="caution">
    <text evidence="8">The sequence shown here is derived from an EMBL/GenBank/DDBJ whole genome shotgun (WGS) entry which is preliminary data.</text>
</comment>
<feature type="domain" description="Enoyl reductase (ER)" evidence="7">
    <location>
        <begin position="15"/>
        <end position="345"/>
    </location>
</feature>
<dbReference type="GO" id="GO:0016616">
    <property type="term" value="F:oxidoreductase activity, acting on the CH-OH group of donors, NAD or NADP as acceptor"/>
    <property type="evidence" value="ECO:0007669"/>
    <property type="project" value="InterPro"/>
</dbReference>
<dbReference type="AlphaFoldDB" id="A0A0F4LTT3"/>
<evidence type="ECO:0000256" key="2">
    <source>
        <dbReference type="ARBA" id="ARBA00008072"/>
    </source>
</evidence>
<protein>
    <submittedName>
        <fullName evidence="8">Alcohol dehydrogenase</fullName>
    </submittedName>
</protein>
<sequence length="354" mass="38969">MEKLPTVSQSMYLEKTKDFQMRTETLPPMKPNEVLIKVMAVGVCGSDVHFYVGNWNVPEPLILGHESAGQILAVGSDVHDFQVGDRVAIEPGVPCGHCTYCRQGHYNLCPQVRFMAVPGTNGDLTQYIVYPADYVYHIPDDMSYEIATLSEPFSVGLHASQLLDVSPGETAFISGAGPVGLLTIIAVKAFGIHDIIVSDAEPFRLATAKKFGATHTIDVTQQDTVIEVKKYTNGAGVGYAFEVSGNNQAETAALMTLRRHGKIVYIGMPGAVDESPLNISFMTTYEPQIYGSFRYANTYPLAIDILHDNMELAGQLLTDFYTLAETKEAFERSRTAKSETLKVIIYPNEKLREQ</sequence>
<dbReference type="Pfam" id="PF00107">
    <property type="entry name" value="ADH_zinc_N"/>
    <property type="match status" value="1"/>
</dbReference>
<dbReference type="SUPFAM" id="SSF50129">
    <property type="entry name" value="GroES-like"/>
    <property type="match status" value="1"/>
</dbReference>
<dbReference type="CDD" id="cd05285">
    <property type="entry name" value="sorbitol_DH"/>
    <property type="match status" value="1"/>
</dbReference>